<evidence type="ECO:0000313" key="10">
    <source>
        <dbReference type="EMBL" id="MCX2849737.1"/>
    </source>
</evidence>
<evidence type="ECO:0000256" key="5">
    <source>
        <dbReference type="ARBA" id="ARBA00023315"/>
    </source>
</evidence>
<feature type="domain" description="Peripheral subunit-binding (PSBD)" evidence="9">
    <location>
        <begin position="260"/>
        <end position="297"/>
    </location>
</feature>
<keyword evidence="11" id="KW-1185">Reference proteome</keyword>
<dbReference type="InterPro" id="IPR004167">
    <property type="entry name" value="PSBD"/>
</dbReference>
<evidence type="ECO:0000256" key="3">
    <source>
        <dbReference type="ARBA" id="ARBA00022679"/>
    </source>
</evidence>
<evidence type="ECO:0000259" key="8">
    <source>
        <dbReference type="PROSITE" id="PS50968"/>
    </source>
</evidence>
<feature type="compositionally biased region" description="Low complexity" evidence="7">
    <location>
        <begin position="114"/>
        <end position="135"/>
    </location>
</feature>
<feature type="domain" description="Lipoyl-binding" evidence="8">
    <location>
        <begin position="3"/>
        <end position="78"/>
    </location>
</feature>
<sequence>MAAAEFPLPDVGEGLTEAEIVQWRVAIGDEIAVDQVLVEIETAKSLVELPSPFAGTVTGLLVSEGDTVEVGKPIISVDSDASVASGAALTPPAEQPVEQPVEQPGGATPVAQTAPVSPVVASTPPAAAAPSAPVAQTPPAPAAAAAPAPVAPAPAAAPAAAAAPATPAQPVAVDASVHGTDESSGAVLVGYGSATSSPSRRKPGARRAAALAAEASRASSADTAAAAEASVDPGEERTAEAISALGTGSAHKQSTATNVLAKPPIRKLAKDLGVELTEIVATGLAGEVTRDDVIRHAKQASVFRNIETPEWGEVRSETIPVKGVRKAIATAMTTSAFTAPHVSLFVDVDATHTMEFVKRLKASPTFAGVKVSPLLIVAKAVIWAVRRNRSVNSTWTDREIIVHHFVNLGIAAATPRGLIVPNIKDAQDMSLLELAQALEELTLTARDGKTTPKQMANGTVSITNIGVFGMDTGTPILNPGEVAIVAMGTIKPKPWVVDGEVRSRMVTTIGASFDHRVVDGDVASRFVHDVASVLEEPALLLD</sequence>
<feature type="compositionally biased region" description="Low complexity" evidence="7">
    <location>
        <begin position="206"/>
        <end position="230"/>
    </location>
</feature>
<keyword evidence="5 6" id="KW-0012">Acyltransferase</keyword>
<dbReference type="SUPFAM" id="SSF52777">
    <property type="entry name" value="CoA-dependent acyltransferases"/>
    <property type="match status" value="1"/>
</dbReference>
<evidence type="ECO:0000256" key="4">
    <source>
        <dbReference type="ARBA" id="ARBA00022823"/>
    </source>
</evidence>
<gene>
    <name evidence="10" type="ORF">ORG12_13745</name>
</gene>
<dbReference type="InterPro" id="IPR023213">
    <property type="entry name" value="CAT-like_dom_sf"/>
</dbReference>
<accession>A0ABT3S4I5</accession>
<dbReference type="PANTHER" id="PTHR43178:SF5">
    <property type="entry name" value="LIPOAMIDE ACYLTRANSFERASE COMPONENT OF BRANCHED-CHAIN ALPHA-KETO ACID DEHYDROGENASE COMPLEX, MITOCHONDRIAL"/>
    <property type="match status" value="1"/>
</dbReference>
<dbReference type="PANTHER" id="PTHR43178">
    <property type="entry name" value="DIHYDROLIPOAMIDE ACETYLTRANSFERASE COMPONENT OF PYRUVATE DEHYDROGENASE COMPLEX"/>
    <property type="match status" value="1"/>
</dbReference>
<dbReference type="Gene3D" id="3.30.559.10">
    <property type="entry name" value="Chloramphenicol acetyltransferase-like domain"/>
    <property type="match status" value="1"/>
</dbReference>
<evidence type="ECO:0000256" key="2">
    <source>
        <dbReference type="ARBA" id="ARBA00007317"/>
    </source>
</evidence>
<comment type="caution">
    <text evidence="10">The sequence shown here is derived from an EMBL/GenBank/DDBJ whole genome shotgun (WGS) entry which is preliminary data.</text>
</comment>
<feature type="region of interest" description="Disordered" evidence="7">
    <location>
        <begin position="188"/>
        <end position="236"/>
    </location>
</feature>
<dbReference type="EC" id="2.3.1.-" evidence="6"/>
<keyword evidence="4 6" id="KW-0450">Lipoyl</keyword>
<dbReference type="InterPro" id="IPR050743">
    <property type="entry name" value="2-oxoacid_DH_E2_comp"/>
</dbReference>
<dbReference type="SUPFAM" id="SSF51230">
    <property type="entry name" value="Single hybrid motif"/>
    <property type="match status" value="1"/>
</dbReference>
<evidence type="ECO:0000256" key="1">
    <source>
        <dbReference type="ARBA" id="ARBA00001938"/>
    </source>
</evidence>
<organism evidence="10 11">
    <name type="scientific">Curtobacterium poinsettiae</name>
    <dbReference type="NCBI Taxonomy" id="159612"/>
    <lineage>
        <taxon>Bacteria</taxon>
        <taxon>Bacillati</taxon>
        <taxon>Actinomycetota</taxon>
        <taxon>Actinomycetes</taxon>
        <taxon>Micrococcales</taxon>
        <taxon>Microbacteriaceae</taxon>
        <taxon>Curtobacterium</taxon>
    </lineage>
</organism>
<dbReference type="PROSITE" id="PS51826">
    <property type="entry name" value="PSBD"/>
    <property type="match status" value="1"/>
</dbReference>
<evidence type="ECO:0000313" key="11">
    <source>
        <dbReference type="Proteomes" id="UP001207276"/>
    </source>
</evidence>
<dbReference type="Proteomes" id="UP001207276">
    <property type="component" value="Unassembled WGS sequence"/>
</dbReference>
<evidence type="ECO:0000259" key="9">
    <source>
        <dbReference type="PROSITE" id="PS51826"/>
    </source>
</evidence>
<proteinExistence type="inferred from homology"/>
<evidence type="ECO:0000256" key="6">
    <source>
        <dbReference type="RuleBase" id="RU003423"/>
    </source>
</evidence>
<dbReference type="InterPro" id="IPR000089">
    <property type="entry name" value="Biotin_lipoyl"/>
</dbReference>
<dbReference type="PROSITE" id="PS50968">
    <property type="entry name" value="BIOTINYL_LIPOYL"/>
    <property type="match status" value="1"/>
</dbReference>
<dbReference type="EMBL" id="JAPJDE010000005">
    <property type="protein sequence ID" value="MCX2849737.1"/>
    <property type="molecule type" value="Genomic_DNA"/>
</dbReference>
<dbReference type="InterPro" id="IPR011053">
    <property type="entry name" value="Single_hybrid_motif"/>
</dbReference>
<evidence type="ECO:0000256" key="7">
    <source>
        <dbReference type="SAM" id="MobiDB-lite"/>
    </source>
</evidence>
<comment type="cofactor">
    <cofactor evidence="1 6">
        <name>(R)-lipoate</name>
        <dbReference type="ChEBI" id="CHEBI:83088"/>
    </cofactor>
</comment>
<protein>
    <recommendedName>
        <fullName evidence="6">Dihydrolipoamide acetyltransferase component of pyruvate dehydrogenase complex</fullName>
        <ecNumber evidence="6">2.3.1.-</ecNumber>
    </recommendedName>
</protein>
<dbReference type="Gene3D" id="4.10.320.10">
    <property type="entry name" value="E3-binding domain"/>
    <property type="match status" value="1"/>
</dbReference>
<feature type="region of interest" description="Disordered" evidence="7">
    <location>
        <begin position="85"/>
        <end position="146"/>
    </location>
</feature>
<dbReference type="InterPro" id="IPR001078">
    <property type="entry name" value="2-oxoacid_DH_actylTfrase"/>
</dbReference>
<keyword evidence="3 6" id="KW-0808">Transferase</keyword>
<dbReference type="RefSeq" id="WP_214519165.1">
    <property type="nucleotide sequence ID" value="NZ_CP104934.1"/>
</dbReference>
<dbReference type="CDD" id="cd06849">
    <property type="entry name" value="lipoyl_domain"/>
    <property type="match status" value="1"/>
</dbReference>
<dbReference type="Pfam" id="PF00198">
    <property type="entry name" value="2-oxoacid_dh"/>
    <property type="match status" value="1"/>
</dbReference>
<dbReference type="Gene3D" id="2.40.50.100">
    <property type="match status" value="1"/>
</dbReference>
<dbReference type="InterPro" id="IPR036625">
    <property type="entry name" value="E3-bd_dom_sf"/>
</dbReference>
<feature type="compositionally biased region" description="Low complexity" evidence="7">
    <location>
        <begin position="85"/>
        <end position="104"/>
    </location>
</feature>
<dbReference type="Pfam" id="PF02817">
    <property type="entry name" value="E3_binding"/>
    <property type="match status" value="1"/>
</dbReference>
<dbReference type="SUPFAM" id="SSF47005">
    <property type="entry name" value="Peripheral subunit-binding domain of 2-oxo acid dehydrogenase complex"/>
    <property type="match status" value="1"/>
</dbReference>
<name>A0ABT3S4I5_9MICO</name>
<comment type="similarity">
    <text evidence="2 6">Belongs to the 2-oxoacid dehydrogenase family.</text>
</comment>
<dbReference type="Pfam" id="PF00364">
    <property type="entry name" value="Biotin_lipoyl"/>
    <property type="match status" value="1"/>
</dbReference>
<reference evidence="10 11" key="1">
    <citation type="submission" date="2022-11" db="EMBL/GenBank/DDBJ databases">
        <title>Taxonomy of Curtobacterium flaccumfaciens.</title>
        <authorList>
            <person name="Osdaghi E."/>
            <person name="Taghavi S.M."/>
            <person name="Hamidizade M."/>
            <person name="Abachi H."/>
            <person name="Fazliarab A."/>
            <person name="Baeyen S."/>
            <person name="Portier P."/>
            <person name="Van Vaerenbergh J."/>
            <person name="Jacques M.-A."/>
        </authorList>
    </citation>
    <scope>NUCLEOTIDE SEQUENCE [LARGE SCALE GENOMIC DNA]</scope>
    <source>
        <strain evidence="10 11">LMG 3715</strain>
    </source>
</reference>